<accession>A0AAE3YH27</accession>
<protein>
    <submittedName>
        <fullName evidence="1">Uncharacterized protein</fullName>
    </submittedName>
</protein>
<dbReference type="AlphaFoldDB" id="A0AAE3YH27"/>
<dbReference type="Proteomes" id="UP001247307">
    <property type="component" value="Unassembled WGS sequence"/>
</dbReference>
<comment type="caution">
    <text evidence="1">The sequence shown here is derived from an EMBL/GenBank/DDBJ whole genome shotgun (WGS) entry which is preliminary data.</text>
</comment>
<evidence type="ECO:0000313" key="1">
    <source>
        <dbReference type="EMBL" id="MDR6892152.1"/>
    </source>
</evidence>
<gene>
    <name evidence="1" type="ORF">J2S35_001092</name>
</gene>
<reference evidence="1" key="1">
    <citation type="submission" date="2023-07" db="EMBL/GenBank/DDBJ databases">
        <title>Sequencing the genomes of 1000 actinobacteria strains.</title>
        <authorList>
            <person name="Klenk H.-P."/>
        </authorList>
    </citation>
    <scope>NUCLEOTIDE SEQUENCE</scope>
    <source>
        <strain evidence="1">DSM 13988</strain>
    </source>
</reference>
<name>A0AAE3YH27_9MICC</name>
<proteinExistence type="predicted"/>
<evidence type="ECO:0000313" key="2">
    <source>
        <dbReference type="Proteomes" id="UP001247307"/>
    </source>
</evidence>
<dbReference type="EMBL" id="JAVDUI010000001">
    <property type="protein sequence ID" value="MDR6892152.1"/>
    <property type="molecule type" value="Genomic_DNA"/>
</dbReference>
<organism evidence="1 2">
    <name type="scientific">Falsarthrobacter nasiphocae</name>
    <dbReference type="NCBI Taxonomy" id="189863"/>
    <lineage>
        <taxon>Bacteria</taxon>
        <taxon>Bacillati</taxon>
        <taxon>Actinomycetota</taxon>
        <taxon>Actinomycetes</taxon>
        <taxon>Micrococcales</taxon>
        <taxon>Micrococcaceae</taxon>
        <taxon>Falsarthrobacter</taxon>
    </lineage>
</organism>
<sequence length="102" mass="11233">MSDSQLANTVYDARIESAEGNVIRRAGEWLVAAAEMFFGGTGVDARQAEVVVRRRSDDEAVLRTEPGSFEEAEAECDDLERVLAQMTAAEFEDAYLSRRGEA</sequence>
<dbReference type="RefSeq" id="WP_309850750.1">
    <property type="nucleotide sequence ID" value="NZ_BAAAIU010000005.1"/>
</dbReference>
<keyword evidence="2" id="KW-1185">Reference proteome</keyword>